<dbReference type="EMBL" id="FNYV01000020">
    <property type="protein sequence ID" value="SEK06170.1"/>
    <property type="molecule type" value="Genomic_DNA"/>
</dbReference>
<dbReference type="STRING" id="1144548.SAMN05443287_12031"/>
<evidence type="ECO:0000313" key="3">
    <source>
        <dbReference type="Proteomes" id="UP000198707"/>
    </source>
</evidence>
<dbReference type="RefSeq" id="WP_170147804.1">
    <property type="nucleotide sequence ID" value="NZ_BOPI01000073.1"/>
</dbReference>
<keyword evidence="3" id="KW-1185">Reference proteome</keyword>
<proteinExistence type="predicted"/>
<dbReference type="InterPro" id="IPR007055">
    <property type="entry name" value="BON_dom"/>
</dbReference>
<evidence type="ECO:0000313" key="2">
    <source>
        <dbReference type="EMBL" id="SEK06170.1"/>
    </source>
</evidence>
<accession>A0A1H7E3K1</accession>
<organism evidence="2 3">
    <name type="scientific">Micromonospora phaseoli</name>
    <dbReference type="NCBI Taxonomy" id="1144548"/>
    <lineage>
        <taxon>Bacteria</taxon>
        <taxon>Bacillati</taxon>
        <taxon>Actinomycetota</taxon>
        <taxon>Actinomycetes</taxon>
        <taxon>Micromonosporales</taxon>
        <taxon>Micromonosporaceae</taxon>
        <taxon>Micromonospora</taxon>
    </lineage>
</organism>
<protein>
    <submittedName>
        <fullName evidence="2">BON domain-containing protein</fullName>
    </submittedName>
</protein>
<sequence length="91" mass="10376">MTHPWFFPHDLPALFHAEPTTEDGRLACQLLARMQRDPRLRHERICIEVQNRVVILDGTVRTAELGAEAGALAWRTPGVHDVSNRLRRLDG</sequence>
<feature type="domain" description="BON" evidence="1">
    <location>
        <begin position="22"/>
        <end position="90"/>
    </location>
</feature>
<name>A0A1H7E3K1_9ACTN</name>
<dbReference type="AlphaFoldDB" id="A0A1H7E3K1"/>
<dbReference type="Gene3D" id="3.30.1340.30">
    <property type="match status" value="1"/>
</dbReference>
<gene>
    <name evidence="2" type="ORF">SAMN05443287_12031</name>
</gene>
<evidence type="ECO:0000259" key="1">
    <source>
        <dbReference type="PROSITE" id="PS50914"/>
    </source>
</evidence>
<dbReference type="Pfam" id="PF04972">
    <property type="entry name" value="BON"/>
    <property type="match status" value="1"/>
</dbReference>
<dbReference type="PROSITE" id="PS50914">
    <property type="entry name" value="BON"/>
    <property type="match status" value="1"/>
</dbReference>
<reference evidence="3" key="1">
    <citation type="submission" date="2016-10" db="EMBL/GenBank/DDBJ databases">
        <authorList>
            <person name="Varghese N."/>
            <person name="Submissions S."/>
        </authorList>
    </citation>
    <scope>NUCLEOTIDE SEQUENCE [LARGE SCALE GENOMIC DNA]</scope>
    <source>
        <strain evidence="3">CGMCC 4.7038</strain>
    </source>
</reference>
<dbReference type="Proteomes" id="UP000198707">
    <property type="component" value="Unassembled WGS sequence"/>
</dbReference>